<accession>A0ABY7WD50</accession>
<keyword evidence="2" id="KW-1133">Transmembrane helix</keyword>
<gene>
    <name evidence="4" type="ORF">PQ465_14865</name>
</gene>
<organism evidence="4 5">
    <name type="scientific">Sphingobacterium oryzagri</name>
    <dbReference type="NCBI Taxonomy" id="3025669"/>
    <lineage>
        <taxon>Bacteria</taxon>
        <taxon>Pseudomonadati</taxon>
        <taxon>Bacteroidota</taxon>
        <taxon>Sphingobacteriia</taxon>
        <taxon>Sphingobacteriales</taxon>
        <taxon>Sphingobacteriaceae</taxon>
        <taxon>Sphingobacterium</taxon>
    </lineage>
</organism>
<evidence type="ECO:0000256" key="1">
    <source>
        <dbReference type="SAM" id="MobiDB-lite"/>
    </source>
</evidence>
<protein>
    <submittedName>
        <fullName evidence="4">DUF2167 domain-containing protein</fullName>
    </submittedName>
</protein>
<keyword evidence="2" id="KW-0472">Membrane</keyword>
<evidence type="ECO:0000313" key="5">
    <source>
        <dbReference type="Proteomes" id="UP001221558"/>
    </source>
</evidence>
<keyword evidence="2" id="KW-0812">Transmembrane</keyword>
<proteinExistence type="predicted"/>
<keyword evidence="5" id="KW-1185">Reference proteome</keyword>
<name>A0ABY7WD50_9SPHI</name>
<reference evidence="4 5" key="1">
    <citation type="submission" date="2023-02" db="EMBL/GenBank/DDBJ databases">
        <title>Genome sequence of Sphingobacterium sp. KACC 22765.</title>
        <authorList>
            <person name="Kim S."/>
            <person name="Heo J."/>
            <person name="Kwon S.-W."/>
        </authorList>
    </citation>
    <scope>NUCLEOTIDE SEQUENCE [LARGE SCALE GENOMIC DNA]</scope>
    <source>
        <strain evidence="4 5">KACC 22765</strain>
    </source>
</reference>
<feature type="compositionally biased region" description="Acidic residues" evidence="1">
    <location>
        <begin position="288"/>
        <end position="299"/>
    </location>
</feature>
<feature type="transmembrane region" description="Helical" evidence="2">
    <location>
        <begin position="253"/>
        <end position="278"/>
    </location>
</feature>
<evidence type="ECO:0000256" key="3">
    <source>
        <dbReference type="SAM" id="SignalP"/>
    </source>
</evidence>
<feature type="chain" id="PRO_5046290022" evidence="3">
    <location>
        <begin position="20"/>
        <end position="316"/>
    </location>
</feature>
<dbReference type="Pfam" id="PF09935">
    <property type="entry name" value="DUF2167"/>
    <property type="match status" value="1"/>
</dbReference>
<dbReference type="EMBL" id="CP117880">
    <property type="protein sequence ID" value="WDF67579.1"/>
    <property type="molecule type" value="Genomic_DNA"/>
</dbReference>
<evidence type="ECO:0000256" key="2">
    <source>
        <dbReference type="SAM" id="Phobius"/>
    </source>
</evidence>
<feature type="compositionally biased region" description="Polar residues" evidence="1">
    <location>
        <begin position="300"/>
        <end position="316"/>
    </location>
</feature>
<keyword evidence="3" id="KW-0732">Signal</keyword>
<feature type="signal peptide" evidence="3">
    <location>
        <begin position="1"/>
        <end position="19"/>
    </location>
</feature>
<sequence length="316" mass="35441">MRKTLLLLLISVFAVIVRAQTVDSTEAEIDEIEKTFHYTTGTISLEKGNGTIVVPKGFKFLNGEQSRYVLTDLWGNPKDENIIGMLVPEEKGVLRASSWAFTIMYDPMGYVEDKDASEIDYDEMLAESKKDIEAENASRKEAGYQTADLIGWASKPYYDDQAKVLHWAKEISFEQDSVHTLNYNLRILGRHGIYLINAVAAIDQLPEVQQSIEPVISSISFKEGDRYSDYASGDQIASWTIGSLVAGKVLAKAGFFAVLLKFWKIIAVACVGGFSYVWRKITGRKKEEEEEMQAEENTESSDPTNQEENSNTDSKD</sequence>
<evidence type="ECO:0000313" key="4">
    <source>
        <dbReference type="EMBL" id="WDF67579.1"/>
    </source>
</evidence>
<dbReference type="InterPro" id="IPR018682">
    <property type="entry name" value="DUF2167_membr"/>
</dbReference>
<dbReference type="RefSeq" id="WP_274266307.1">
    <property type="nucleotide sequence ID" value="NZ_CP117880.1"/>
</dbReference>
<dbReference type="Proteomes" id="UP001221558">
    <property type="component" value="Chromosome"/>
</dbReference>
<feature type="region of interest" description="Disordered" evidence="1">
    <location>
        <begin position="287"/>
        <end position="316"/>
    </location>
</feature>